<keyword evidence="2" id="KW-0813">Transport</keyword>
<dbReference type="Ensembl" id="ENSMMNT00015020705.1">
    <property type="protein sequence ID" value="ENSMMNP00015018848.1"/>
    <property type="gene ID" value="ENSMMNG00015013840.1"/>
</dbReference>
<sequence length="350" mass="37330">MDNAGKEREAVQLMAEAEKRVKASHSFLRGLFGGNTRIEEACEMYTRAANMFKMAKNWSAAGNAFCQAAKLHMQLQSKHDSATSFVDAGNAYKKADPQGKVHDRGQAPHHHRGDLRDGAGGHREGVWTGEAAGRDPRRHCSGLVRAEGCARRQGHVETSGWGGRESPASSPGCLPPTGDGVDVKPSAVGSRRKSGRSGLHCLGRTLSSQRSPFTPCLLLALDRCHSCLSSSPVSPLPSASGARPPLGSLPPTLGRFLLSPWGWALVRSHCACSRAPVCAHAASQLEVSRVCWQLAILVCRRSGCFSAVSNLAGGLLRPTDWPLTQHLSGSPLPRPPLLSCFPCSSHPDLC</sequence>
<feature type="compositionally biased region" description="Basic and acidic residues" evidence="5">
    <location>
        <begin position="93"/>
        <end position="106"/>
    </location>
</feature>
<dbReference type="AlphaFoldDB" id="A0A8C6F8W4"/>
<keyword evidence="4" id="KW-0653">Protein transport</keyword>
<keyword evidence="7" id="KW-1185">Reference proteome</keyword>
<dbReference type="GO" id="GO:0035494">
    <property type="term" value="P:SNARE complex disassembly"/>
    <property type="evidence" value="ECO:0007669"/>
    <property type="project" value="TreeGrafter"/>
</dbReference>
<dbReference type="GO" id="GO:0006886">
    <property type="term" value="P:intracellular protein transport"/>
    <property type="evidence" value="ECO:0007669"/>
    <property type="project" value="InterPro"/>
</dbReference>
<dbReference type="GO" id="GO:0043195">
    <property type="term" value="C:terminal bouton"/>
    <property type="evidence" value="ECO:0007669"/>
    <property type="project" value="TreeGrafter"/>
</dbReference>
<dbReference type="GO" id="GO:0005483">
    <property type="term" value="F:soluble NSF attachment protein activity"/>
    <property type="evidence" value="ECO:0007669"/>
    <property type="project" value="TreeGrafter"/>
</dbReference>
<dbReference type="SUPFAM" id="SSF48452">
    <property type="entry name" value="TPR-like"/>
    <property type="match status" value="1"/>
</dbReference>
<evidence type="ECO:0000256" key="2">
    <source>
        <dbReference type="ARBA" id="ARBA00022448"/>
    </source>
</evidence>
<dbReference type="GO" id="GO:0035249">
    <property type="term" value="P:synaptic transmission, glutamatergic"/>
    <property type="evidence" value="ECO:0007669"/>
    <property type="project" value="TreeGrafter"/>
</dbReference>
<dbReference type="Gene3D" id="1.25.40.10">
    <property type="entry name" value="Tetratricopeptide repeat domain"/>
    <property type="match status" value="1"/>
</dbReference>
<proteinExistence type="inferred from homology"/>
<name>A0A8C6F8W4_MONMO</name>
<keyword evidence="3" id="KW-0931">ER-Golgi transport</keyword>
<accession>A0A8C6F8W4</accession>
<dbReference type="GO" id="GO:0019905">
    <property type="term" value="F:syntaxin binding"/>
    <property type="evidence" value="ECO:0007669"/>
    <property type="project" value="TreeGrafter"/>
</dbReference>
<gene>
    <name evidence="6" type="primary">NAPB</name>
</gene>
<evidence type="ECO:0000256" key="3">
    <source>
        <dbReference type="ARBA" id="ARBA00022892"/>
    </source>
</evidence>
<dbReference type="Proteomes" id="UP000694561">
    <property type="component" value="Unplaced"/>
</dbReference>
<feature type="region of interest" description="Disordered" evidence="5">
    <location>
        <begin position="156"/>
        <end position="194"/>
    </location>
</feature>
<protein>
    <submittedName>
        <fullName evidence="6">NSF attachment protein beta</fullName>
    </submittedName>
</protein>
<reference evidence="6" key="1">
    <citation type="submission" date="2025-08" db="UniProtKB">
        <authorList>
            <consortium name="Ensembl"/>
        </authorList>
    </citation>
    <scope>IDENTIFICATION</scope>
</reference>
<dbReference type="OrthoDB" id="9984275at2759"/>
<dbReference type="InterPro" id="IPR011990">
    <property type="entry name" value="TPR-like_helical_dom_sf"/>
</dbReference>
<dbReference type="InterPro" id="IPR000744">
    <property type="entry name" value="NSF_attach"/>
</dbReference>
<dbReference type="GeneTree" id="ENSGT00390000005826"/>
<reference evidence="6" key="2">
    <citation type="submission" date="2025-09" db="UniProtKB">
        <authorList>
            <consortium name="Ensembl"/>
        </authorList>
    </citation>
    <scope>IDENTIFICATION</scope>
</reference>
<dbReference type="GO" id="GO:0070044">
    <property type="term" value="C:synaptobrevin 2-SNAP-25-syntaxin-1a complex"/>
    <property type="evidence" value="ECO:0007669"/>
    <property type="project" value="TreeGrafter"/>
</dbReference>
<organism evidence="6 7">
    <name type="scientific">Monodon monoceros</name>
    <name type="common">Narwhal</name>
    <name type="synonym">Ceratodon monodon</name>
    <dbReference type="NCBI Taxonomy" id="40151"/>
    <lineage>
        <taxon>Eukaryota</taxon>
        <taxon>Metazoa</taxon>
        <taxon>Chordata</taxon>
        <taxon>Craniata</taxon>
        <taxon>Vertebrata</taxon>
        <taxon>Euteleostomi</taxon>
        <taxon>Mammalia</taxon>
        <taxon>Eutheria</taxon>
        <taxon>Laurasiatheria</taxon>
        <taxon>Artiodactyla</taxon>
        <taxon>Whippomorpha</taxon>
        <taxon>Cetacea</taxon>
        <taxon>Odontoceti</taxon>
        <taxon>Monodontidae</taxon>
        <taxon>Monodon</taxon>
    </lineage>
</organism>
<comment type="similarity">
    <text evidence="1">Belongs to the SNAP family.</text>
</comment>
<dbReference type="GO" id="GO:0010807">
    <property type="term" value="P:regulation of synaptic vesicle priming"/>
    <property type="evidence" value="ECO:0007669"/>
    <property type="project" value="TreeGrafter"/>
</dbReference>
<feature type="compositionally biased region" description="Basic and acidic residues" evidence="5">
    <location>
        <begin position="114"/>
        <end position="125"/>
    </location>
</feature>
<evidence type="ECO:0000256" key="5">
    <source>
        <dbReference type="SAM" id="MobiDB-lite"/>
    </source>
</evidence>
<dbReference type="RefSeq" id="XP_029077578.1">
    <property type="nucleotide sequence ID" value="XM_029221745.1"/>
</dbReference>
<feature type="region of interest" description="Disordered" evidence="5">
    <location>
        <begin position="93"/>
        <end position="136"/>
    </location>
</feature>
<evidence type="ECO:0000256" key="1">
    <source>
        <dbReference type="ARBA" id="ARBA00010050"/>
    </source>
</evidence>
<evidence type="ECO:0000313" key="7">
    <source>
        <dbReference type="Proteomes" id="UP000694561"/>
    </source>
</evidence>
<dbReference type="Pfam" id="PF14938">
    <property type="entry name" value="SNAP"/>
    <property type="match status" value="1"/>
</dbReference>
<dbReference type="GeneID" id="114894740"/>
<dbReference type="PANTHER" id="PTHR13768">
    <property type="entry name" value="SOLUBLE NSF ATTACHMENT PROTEIN SNAP"/>
    <property type="match status" value="1"/>
</dbReference>
<dbReference type="CTD" id="63908"/>
<evidence type="ECO:0000313" key="6">
    <source>
        <dbReference type="Ensembl" id="ENSMMNP00015018848.1"/>
    </source>
</evidence>
<dbReference type="GO" id="GO:0005774">
    <property type="term" value="C:vacuolar membrane"/>
    <property type="evidence" value="ECO:0007669"/>
    <property type="project" value="TreeGrafter"/>
</dbReference>
<evidence type="ECO:0000256" key="4">
    <source>
        <dbReference type="ARBA" id="ARBA00022927"/>
    </source>
</evidence>
<dbReference type="PANTHER" id="PTHR13768:SF12">
    <property type="entry name" value="BETA-SOLUBLE NSF ATTACHMENT PROTEIN"/>
    <property type="match status" value="1"/>
</dbReference>